<proteinExistence type="inferred from homology"/>
<dbReference type="InterPro" id="IPR048279">
    <property type="entry name" value="MdtK-like"/>
</dbReference>
<dbReference type="InterPro" id="IPR045070">
    <property type="entry name" value="MATE_MepA-like"/>
</dbReference>
<evidence type="ECO:0000256" key="10">
    <source>
        <dbReference type="SAM" id="Phobius"/>
    </source>
</evidence>
<feature type="transmembrane region" description="Helical" evidence="10">
    <location>
        <begin position="160"/>
        <end position="180"/>
    </location>
</feature>
<dbReference type="GO" id="GO:0015297">
    <property type="term" value="F:antiporter activity"/>
    <property type="evidence" value="ECO:0007669"/>
    <property type="project" value="InterPro"/>
</dbReference>
<feature type="transmembrane region" description="Helical" evidence="10">
    <location>
        <begin position="72"/>
        <end position="96"/>
    </location>
</feature>
<evidence type="ECO:0000256" key="1">
    <source>
        <dbReference type="ARBA" id="ARBA00004651"/>
    </source>
</evidence>
<comment type="subcellular location">
    <subcellularLocation>
        <location evidence="1">Cell membrane</location>
        <topology evidence="1">Multi-pass membrane protein</topology>
    </subcellularLocation>
</comment>
<keyword evidence="8 10" id="KW-0472">Membrane</keyword>
<evidence type="ECO:0000313" key="12">
    <source>
        <dbReference type="Proteomes" id="UP000018031"/>
    </source>
</evidence>
<organism evidence="11 12">
    <name type="scientific">Porphyromonas crevioricanis JCM 15906</name>
    <dbReference type="NCBI Taxonomy" id="1305617"/>
    <lineage>
        <taxon>Bacteria</taxon>
        <taxon>Pseudomonadati</taxon>
        <taxon>Bacteroidota</taxon>
        <taxon>Bacteroidia</taxon>
        <taxon>Bacteroidales</taxon>
        <taxon>Porphyromonadaceae</taxon>
        <taxon>Porphyromonas</taxon>
    </lineage>
</organism>
<dbReference type="GO" id="GO:0042910">
    <property type="term" value="F:xenobiotic transmembrane transporter activity"/>
    <property type="evidence" value="ECO:0007669"/>
    <property type="project" value="InterPro"/>
</dbReference>
<feature type="transmembrane region" description="Helical" evidence="10">
    <location>
        <begin position="117"/>
        <end position="140"/>
    </location>
</feature>
<evidence type="ECO:0000256" key="3">
    <source>
        <dbReference type="ARBA" id="ARBA00022106"/>
    </source>
</evidence>
<keyword evidence="4" id="KW-0813">Transport</keyword>
<reference evidence="12" key="1">
    <citation type="journal article" date="2013" name="Genome">
        <title>Draft Genome Sequences of Porphyromonas crevioricanis JCM 15906T and Porphyromonas cansulci JCM 13913T Isolated from a Canine Oral Cavity.</title>
        <authorList>
            <person name="Sakamoto M."/>
            <person name="Tanaka N."/>
            <person name="Shiwa Y."/>
            <person name="Yoshikawa H."/>
            <person name="Ohkuma M."/>
        </authorList>
    </citation>
    <scope>NUCLEOTIDE SEQUENCE [LARGE SCALE GENOMIC DNA]</scope>
    <source>
        <strain evidence="12">JCM 15906</strain>
    </source>
</reference>
<dbReference type="Proteomes" id="UP000018031">
    <property type="component" value="Unassembled WGS sequence"/>
</dbReference>
<keyword evidence="6 10" id="KW-0812">Transmembrane</keyword>
<feature type="transmembrane region" description="Helical" evidence="10">
    <location>
        <begin position="218"/>
        <end position="238"/>
    </location>
</feature>
<dbReference type="CDD" id="cd13143">
    <property type="entry name" value="MATE_MepA_like"/>
    <property type="match status" value="1"/>
</dbReference>
<feature type="transmembrane region" description="Helical" evidence="10">
    <location>
        <begin position="445"/>
        <end position="464"/>
    </location>
</feature>
<keyword evidence="5" id="KW-1003">Cell membrane</keyword>
<evidence type="ECO:0000256" key="8">
    <source>
        <dbReference type="ARBA" id="ARBA00023136"/>
    </source>
</evidence>
<gene>
    <name evidence="11" type="ORF">PORCRE_230</name>
</gene>
<dbReference type="PANTHER" id="PTHR43823:SF3">
    <property type="entry name" value="MULTIDRUG EXPORT PROTEIN MEPA"/>
    <property type="match status" value="1"/>
</dbReference>
<reference evidence="11 12" key="2">
    <citation type="journal article" date="2013" name="Genome Announc.">
        <title>Draft Genome Sequences of Porphyromonas crevioricanis JCM 15906T and Porphyromonas cansulci JCM 13913T Isolated from a Canine Oral Cavity.</title>
        <authorList>
            <person name="Sakamoto M."/>
            <person name="Tanaka N."/>
            <person name="Shiwa Y."/>
            <person name="Yoshikawa H."/>
            <person name="Ohkuma M."/>
        </authorList>
    </citation>
    <scope>NUCLEOTIDE SEQUENCE [LARGE SCALE GENOMIC DNA]</scope>
    <source>
        <strain evidence="11 12">JCM 15906</strain>
    </source>
</reference>
<dbReference type="GO" id="GO:0005886">
    <property type="term" value="C:plasma membrane"/>
    <property type="evidence" value="ECO:0007669"/>
    <property type="project" value="UniProtKB-SubCell"/>
</dbReference>
<keyword evidence="9" id="KW-0046">Antibiotic resistance</keyword>
<evidence type="ECO:0000256" key="4">
    <source>
        <dbReference type="ARBA" id="ARBA00022448"/>
    </source>
</evidence>
<dbReference type="AlphaFoldDB" id="S4NG14"/>
<dbReference type="PANTHER" id="PTHR43823">
    <property type="entry name" value="SPORULATION PROTEIN YKVU"/>
    <property type="match status" value="1"/>
</dbReference>
<sequence length="483" mass="53058">MAPWRQPLFEFLRQMIRQTKRIDNEQRTEDLRSRHIPRLLLSYALPAVVGTSVNALYNIADRIFIGQGVGEYAISGLTLTFPIMIFLQAFGMLVGAGASVRVSILLGMKDQAGAERILANAIMLTIVLSVMTIVPSYIFMEPLLRLFGASDRTLPYAMDYLRVIIPGNIFATLSFSYNAVMRASGYPTKAMIQMILGAVLNVALDALFIFVFDWGIAGAAWATVISMFVTMLFVMEHFTDKNSLIRFRRSAMRPSRSMIVSILGIGMAPFAMQLVGSAVTIVLNRSFVHYGGGGELSDLAIGVYGIINSYAMLVVMLVLGISQGMQPIVGFNYGAGNMDRVLYTYKLSVFTNSLITVIGFLLGILLPSVIVGFFTPSHSMISIGESAMRIALLSFGFVGFQITTTQLFQSIGMSMKAMFLSLSRQVIFLLPLLLILPRLFGLDGVWMAMPISDFSAAVITFVLVKQQLKKMKGNHTGHAHAPL</sequence>
<evidence type="ECO:0000256" key="5">
    <source>
        <dbReference type="ARBA" id="ARBA00022475"/>
    </source>
</evidence>
<evidence type="ECO:0000256" key="2">
    <source>
        <dbReference type="ARBA" id="ARBA00008417"/>
    </source>
</evidence>
<comment type="caution">
    <text evidence="11">The sequence shown here is derived from an EMBL/GenBank/DDBJ whole genome shotgun (WGS) entry which is preliminary data.</text>
</comment>
<feature type="transmembrane region" description="Helical" evidence="10">
    <location>
        <begin position="301"/>
        <end position="321"/>
    </location>
</feature>
<protein>
    <recommendedName>
        <fullName evidence="3">Multidrug export protein MepA</fullName>
    </recommendedName>
</protein>
<evidence type="ECO:0000256" key="9">
    <source>
        <dbReference type="ARBA" id="ARBA00023251"/>
    </source>
</evidence>
<feature type="transmembrane region" description="Helical" evidence="10">
    <location>
        <begin position="259"/>
        <end position="281"/>
    </location>
</feature>
<dbReference type="NCBIfam" id="TIGR00797">
    <property type="entry name" value="matE"/>
    <property type="match status" value="1"/>
</dbReference>
<dbReference type="EMBL" id="BAOU01000006">
    <property type="protein sequence ID" value="GAD04542.1"/>
    <property type="molecule type" value="Genomic_DNA"/>
</dbReference>
<dbReference type="GO" id="GO:0046677">
    <property type="term" value="P:response to antibiotic"/>
    <property type="evidence" value="ECO:0007669"/>
    <property type="project" value="UniProtKB-KW"/>
</dbReference>
<evidence type="ECO:0000256" key="7">
    <source>
        <dbReference type="ARBA" id="ARBA00022989"/>
    </source>
</evidence>
<feature type="transmembrane region" description="Helical" evidence="10">
    <location>
        <begin position="349"/>
        <end position="374"/>
    </location>
</feature>
<dbReference type="InterPro" id="IPR002528">
    <property type="entry name" value="MATE_fam"/>
</dbReference>
<dbReference type="Pfam" id="PF01554">
    <property type="entry name" value="MatE"/>
    <property type="match status" value="2"/>
</dbReference>
<feature type="transmembrane region" description="Helical" evidence="10">
    <location>
        <begin position="386"/>
        <end position="405"/>
    </location>
</feature>
<feature type="transmembrane region" description="Helical" evidence="10">
    <location>
        <begin position="192"/>
        <end position="212"/>
    </location>
</feature>
<comment type="similarity">
    <text evidence="2">Belongs to the multi antimicrobial extrusion (MATE) (TC 2.A.66.1) family. MepA subfamily.</text>
</comment>
<keyword evidence="7 10" id="KW-1133">Transmembrane helix</keyword>
<name>S4NG14_9PORP</name>
<dbReference type="PIRSF" id="PIRSF006603">
    <property type="entry name" value="DinF"/>
    <property type="match status" value="1"/>
</dbReference>
<accession>S4NG14</accession>
<feature type="transmembrane region" description="Helical" evidence="10">
    <location>
        <begin position="417"/>
        <end position="439"/>
    </location>
</feature>
<evidence type="ECO:0000313" key="11">
    <source>
        <dbReference type="EMBL" id="GAD04542.1"/>
    </source>
</evidence>
<evidence type="ECO:0000256" key="6">
    <source>
        <dbReference type="ARBA" id="ARBA00022692"/>
    </source>
</evidence>
<dbReference type="InterPro" id="IPR051327">
    <property type="entry name" value="MATE_MepA_subfamily"/>
</dbReference>